<dbReference type="Pfam" id="PF01943">
    <property type="entry name" value="Polysacc_synt"/>
    <property type="match status" value="1"/>
</dbReference>
<feature type="transmembrane region" description="Helical" evidence="6">
    <location>
        <begin position="388"/>
        <end position="409"/>
    </location>
</feature>
<dbReference type="EMBL" id="AE017355">
    <property type="protein sequence ID" value="AAT61199.1"/>
    <property type="molecule type" value="Genomic_DNA"/>
</dbReference>
<dbReference type="AlphaFoldDB" id="Q6HAK9"/>
<organism evidence="7 8">
    <name type="scientific">Bacillus thuringiensis subsp. konkukian (strain 97-27)</name>
    <dbReference type="NCBI Taxonomy" id="281309"/>
    <lineage>
        <taxon>Bacteria</taxon>
        <taxon>Bacillati</taxon>
        <taxon>Bacillota</taxon>
        <taxon>Bacilli</taxon>
        <taxon>Bacillales</taxon>
        <taxon>Bacillaceae</taxon>
        <taxon>Bacillus</taxon>
        <taxon>Bacillus cereus group</taxon>
    </lineage>
</organism>
<reference evidence="7 8" key="1">
    <citation type="journal article" date="2006" name="J. Bacteriol.">
        <title>Pathogenomic sequence analysis of Bacillus cereus and Bacillus thuringiensis isolates closely related to Bacillus anthracis.</title>
        <authorList>
            <person name="Han C.S."/>
            <person name="Xie G."/>
            <person name="Challacombe J.F."/>
            <person name="Altherr M.R."/>
            <person name="Bhotika S.S."/>
            <person name="Brown N."/>
            <person name="Bruce D."/>
            <person name="Campbell C.S."/>
            <person name="Campbell M.L."/>
            <person name="Chen J."/>
            <person name="Chertkov O."/>
            <person name="Cleland C."/>
            <person name="Dimitrijevic M."/>
            <person name="Doggett N.A."/>
            <person name="Fawcett J.J."/>
            <person name="Glavina T."/>
            <person name="Goodwin L.A."/>
            <person name="Green L.D."/>
            <person name="Hill K.K."/>
            <person name="Hitchcock P."/>
            <person name="Jackson P.J."/>
            <person name="Keim P."/>
            <person name="Kewalramani A.R."/>
            <person name="Longmire J."/>
            <person name="Lucas S."/>
            <person name="Malfatti S."/>
            <person name="McMurry K."/>
            <person name="Meincke L.J."/>
            <person name="Misra M."/>
            <person name="Moseman B.L."/>
            <person name="Mundt M."/>
            <person name="Munk A.C."/>
            <person name="Okinaka R.T."/>
            <person name="Parson-Quintana B."/>
            <person name="Reilly L.P."/>
            <person name="Richardson P."/>
            <person name="Robinson D.L."/>
            <person name="Rubin E."/>
            <person name="Saunders E."/>
            <person name="Tapia R."/>
            <person name="Tesmer J.G."/>
            <person name="Thayer N."/>
            <person name="Thompson L.S."/>
            <person name="Tice H."/>
            <person name="Ticknor L.O."/>
            <person name="Wills P.L."/>
            <person name="Brettin T.S."/>
            <person name="Gilna P."/>
        </authorList>
    </citation>
    <scope>NUCLEOTIDE SEQUENCE [LARGE SCALE GENOMIC DNA]</scope>
    <source>
        <strain evidence="7 8">97-27</strain>
    </source>
</reference>
<feature type="transmembrane region" description="Helical" evidence="6">
    <location>
        <begin position="21"/>
        <end position="44"/>
    </location>
</feature>
<protein>
    <submittedName>
        <fullName evidence="7">Uncharacterized protein</fullName>
    </submittedName>
</protein>
<dbReference type="HOGENOM" id="CLU_022017_6_2_9"/>
<feature type="transmembrane region" description="Helical" evidence="6">
    <location>
        <begin position="296"/>
        <end position="314"/>
    </location>
</feature>
<dbReference type="CDD" id="cd13128">
    <property type="entry name" value="MATE_Wzx_like"/>
    <property type="match status" value="1"/>
</dbReference>
<evidence type="ECO:0000256" key="5">
    <source>
        <dbReference type="ARBA" id="ARBA00023136"/>
    </source>
</evidence>
<feature type="transmembrane region" description="Helical" evidence="6">
    <location>
        <begin position="124"/>
        <end position="146"/>
    </location>
</feature>
<dbReference type="PANTHER" id="PTHR30250:SF11">
    <property type="entry name" value="O-ANTIGEN TRANSPORTER-RELATED"/>
    <property type="match status" value="1"/>
</dbReference>
<sequence length="483" mass="53095">MSRRIERSFSMKTNKILKNASYLFVGNITVRFVLAIATILFARYVSPDEYGMFTVALAVSAVICYFTDAGLTHTFMREGTRSDANISVLISSYLRIRLVLAIVISVLFAIFAQFFYTDAYLRAMVYWVVLPTMFGATLQGVGMAYFQVTERMQFTAIISVLQGVTAAAALMLGMSFKWSLMMVAAMYGISSLVTGLIAFLMVLRHTKVHKGWDKGILDQLLIFTINGIIIMLLPQLGPIILEKVSANEQVGFFGAAYKIPAVLYQIPGVIAAAFYPKLFAFGNEKNIEEHRKLSQFELKLMSFLGMGIAIPFIADPSFWIVTLLGEKYAPAGDALAILAFMVILQSINYPLADNLTTIGQQWKRATIMGIGLVVAIISYIILGSRFGVMGASIAAVLTEVTLLIGFTLFVRKGFGLLFKGIIFNSLAFIISFVLYRTILISLPPLVALTLTGILYGIIGLAIDPQIRGLLLGFVNKKLGKNIA</sequence>
<accession>Q6HAK9</accession>
<evidence type="ECO:0000256" key="2">
    <source>
        <dbReference type="ARBA" id="ARBA00022475"/>
    </source>
</evidence>
<evidence type="ECO:0000256" key="1">
    <source>
        <dbReference type="ARBA" id="ARBA00004651"/>
    </source>
</evidence>
<feature type="transmembrane region" description="Helical" evidence="6">
    <location>
        <begin position="364"/>
        <end position="382"/>
    </location>
</feature>
<keyword evidence="3 6" id="KW-0812">Transmembrane</keyword>
<dbReference type="InterPro" id="IPR050833">
    <property type="entry name" value="Poly_Biosynth_Transport"/>
</dbReference>
<proteinExistence type="predicted"/>
<evidence type="ECO:0000313" key="7">
    <source>
        <dbReference type="EMBL" id="AAT61199.1"/>
    </source>
</evidence>
<dbReference type="GO" id="GO:0005886">
    <property type="term" value="C:plasma membrane"/>
    <property type="evidence" value="ECO:0007669"/>
    <property type="project" value="UniProtKB-SubCell"/>
</dbReference>
<feature type="transmembrane region" description="Helical" evidence="6">
    <location>
        <begin position="255"/>
        <end position="275"/>
    </location>
</feature>
<dbReference type="PANTHER" id="PTHR30250">
    <property type="entry name" value="PST FAMILY PREDICTED COLANIC ACID TRANSPORTER"/>
    <property type="match status" value="1"/>
</dbReference>
<evidence type="ECO:0000256" key="3">
    <source>
        <dbReference type="ARBA" id="ARBA00022692"/>
    </source>
</evidence>
<feature type="transmembrane region" description="Helical" evidence="6">
    <location>
        <begin position="416"/>
        <end position="435"/>
    </location>
</feature>
<feature type="transmembrane region" description="Helical" evidence="6">
    <location>
        <begin position="180"/>
        <end position="203"/>
    </location>
</feature>
<dbReference type="InterPro" id="IPR002797">
    <property type="entry name" value="Polysacc_synth"/>
</dbReference>
<evidence type="ECO:0000256" key="4">
    <source>
        <dbReference type="ARBA" id="ARBA00022989"/>
    </source>
</evidence>
<dbReference type="KEGG" id="btk:BT9727_5107"/>
<feature type="transmembrane region" description="Helical" evidence="6">
    <location>
        <begin position="153"/>
        <end position="174"/>
    </location>
</feature>
<feature type="transmembrane region" description="Helical" evidence="6">
    <location>
        <begin position="215"/>
        <end position="235"/>
    </location>
</feature>
<dbReference type="PATRIC" id="fig|281309.8.peg.5433"/>
<comment type="subcellular location">
    <subcellularLocation>
        <location evidence="1">Cell membrane</location>
        <topology evidence="1">Multi-pass membrane protein</topology>
    </subcellularLocation>
</comment>
<evidence type="ECO:0000313" key="8">
    <source>
        <dbReference type="Proteomes" id="UP000001301"/>
    </source>
</evidence>
<dbReference type="Proteomes" id="UP000001301">
    <property type="component" value="Chromosome"/>
</dbReference>
<keyword evidence="4 6" id="KW-1133">Transmembrane helix</keyword>
<feature type="transmembrane region" description="Helical" evidence="6">
    <location>
        <begin position="92"/>
        <end position="112"/>
    </location>
</feature>
<gene>
    <name evidence="7" type="ordered locus">BT9727_5107</name>
</gene>
<evidence type="ECO:0000256" key="6">
    <source>
        <dbReference type="SAM" id="Phobius"/>
    </source>
</evidence>
<keyword evidence="5 6" id="KW-0472">Membrane</keyword>
<keyword evidence="2" id="KW-1003">Cell membrane</keyword>
<feature type="transmembrane region" description="Helical" evidence="6">
    <location>
        <begin position="334"/>
        <end position="352"/>
    </location>
</feature>
<feature type="transmembrane region" description="Helical" evidence="6">
    <location>
        <begin position="441"/>
        <end position="462"/>
    </location>
</feature>
<feature type="transmembrane region" description="Helical" evidence="6">
    <location>
        <begin position="50"/>
        <end position="71"/>
    </location>
</feature>
<name>Q6HAK9_BACHK</name>